<dbReference type="EMBL" id="JBBPBN010000017">
    <property type="protein sequence ID" value="KAK9019687.1"/>
    <property type="molecule type" value="Genomic_DNA"/>
</dbReference>
<name>A0ABR2S444_9ROSI</name>
<keyword evidence="2" id="KW-1185">Reference proteome</keyword>
<organism evidence="1 2">
    <name type="scientific">Hibiscus sabdariffa</name>
    <name type="common">roselle</name>
    <dbReference type="NCBI Taxonomy" id="183260"/>
    <lineage>
        <taxon>Eukaryota</taxon>
        <taxon>Viridiplantae</taxon>
        <taxon>Streptophyta</taxon>
        <taxon>Embryophyta</taxon>
        <taxon>Tracheophyta</taxon>
        <taxon>Spermatophyta</taxon>
        <taxon>Magnoliopsida</taxon>
        <taxon>eudicotyledons</taxon>
        <taxon>Gunneridae</taxon>
        <taxon>Pentapetalae</taxon>
        <taxon>rosids</taxon>
        <taxon>malvids</taxon>
        <taxon>Malvales</taxon>
        <taxon>Malvaceae</taxon>
        <taxon>Malvoideae</taxon>
        <taxon>Hibiscus</taxon>
    </lineage>
</organism>
<reference evidence="1 2" key="1">
    <citation type="journal article" date="2024" name="G3 (Bethesda)">
        <title>Genome assembly of Hibiscus sabdariffa L. provides insights into metabolisms of medicinal natural products.</title>
        <authorList>
            <person name="Kim T."/>
        </authorList>
    </citation>
    <scope>NUCLEOTIDE SEQUENCE [LARGE SCALE GENOMIC DNA]</scope>
    <source>
        <strain evidence="1">TK-2024</strain>
        <tissue evidence="1">Old leaves</tissue>
    </source>
</reference>
<comment type="caution">
    <text evidence="1">The sequence shown here is derived from an EMBL/GenBank/DDBJ whole genome shotgun (WGS) entry which is preliminary data.</text>
</comment>
<proteinExistence type="predicted"/>
<sequence>MPRAFFTGFVKVAQDEERHFTAWLQLPLRSLVLLYLLTMDFGTLQLATSNDLLASLAIEHCVHEMMRCMVFLYSSSILQVLHYVNDDYNHLIPSRYNI</sequence>
<protein>
    <recommendedName>
        <fullName evidence="3">Ubiquinol oxidase (non-electrogenic)</fullName>
    </recommendedName>
</protein>
<evidence type="ECO:0000313" key="2">
    <source>
        <dbReference type="Proteomes" id="UP001396334"/>
    </source>
</evidence>
<gene>
    <name evidence="1" type="ORF">V6N11_054198</name>
</gene>
<evidence type="ECO:0008006" key="3">
    <source>
        <dbReference type="Google" id="ProtNLM"/>
    </source>
</evidence>
<accession>A0ABR2S444</accession>
<evidence type="ECO:0000313" key="1">
    <source>
        <dbReference type="EMBL" id="KAK9019687.1"/>
    </source>
</evidence>
<dbReference type="Proteomes" id="UP001396334">
    <property type="component" value="Unassembled WGS sequence"/>
</dbReference>